<evidence type="ECO:0000313" key="2">
    <source>
        <dbReference type="Proteomes" id="UP000827092"/>
    </source>
</evidence>
<keyword evidence="2" id="KW-1185">Reference proteome</keyword>
<accession>A0AAV6VUP1</accession>
<protein>
    <submittedName>
        <fullName evidence="1">Uncharacterized protein</fullName>
    </submittedName>
</protein>
<dbReference type="EMBL" id="JAFNEN010000024">
    <property type="protein sequence ID" value="KAG8199763.1"/>
    <property type="molecule type" value="Genomic_DNA"/>
</dbReference>
<dbReference type="AlphaFoldDB" id="A0AAV6VUP1"/>
<proteinExistence type="predicted"/>
<comment type="caution">
    <text evidence="1">The sequence shown here is derived from an EMBL/GenBank/DDBJ whole genome shotgun (WGS) entry which is preliminary data.</text>
</comment>
<organism evidence="1 2">
    <name type="scientific">Oedothorax gibbosus</name>
    <dbReference type="NCBI Taxonomy" id="931172"/>
    <lineage>
        <taxon>Eukaryota</taxon>
        <taxon>Metazoa</taxon>
        <taxon>Ecdysozoa</taxon>
        <taxon>Arthropoda</taxon>
        <taxon>Chelicerata</taxon>
        <taxon>Arachnida</taxon>
        <taxon>Araneae</taxon>
        <taxon>Araneomorphae</taxon>
        <taxon>Entelegynae</taxon>
        <taxon>Araneoidea</taxon>
        <taxon>Linyphiidae</taxon>
        <taxon>Erigoninae</taxon>
        <taxon>Oedothorax</taxon>
    </lineage>
</organism>
<reference evidence="1 2" key="1">
    <citation type="journal article" date="2022" name="Nat. Ecol. Evol.">
        <title>A masculinizing supergene underlies an exaggerated male reproductive morph in a spider.</title>
        <authorList>
            <person name="Hendrickx F."/>
            <person name="De Corte Z."/>
            <person name="Sonet G."/>
            <person name="Van Belleghem S.M."/>
            <person name="Kostlbacher S."/>
            <person name="Vangestel C."/>
        </authorList>
    </citation>
    <scope>NUCLEOTIDE SEQUENCE [LARGE SCALE GENOMIC DNA]</scope>
    <source>
        <strain evidence="1">W744_W776</strain>
    </source>
</reference>
<dbReference type="Proteomes" id="UP000827092">
    <property type="component" value="Unassembled WGS sequence"/>
</dbReference>
<evidence type="ECO:0000313" key="1">
    <source>
        <dbReference type="EMBL" id="KAG8199763.1"/>
    </source>
</evidence>
<sequence>MMFWVAGKIPLEIKQLRKAFKEKSKARALLGFALELTVPERIQTENEDVELSGSGLLFFRRSSILGVLGSIIPYGLLIMSIEIRQSH</sequence>
<name>A0AAV6VUP1_9ARAC</name>
<gene>
    <name evidence="1" type="ORF">JTE90_000856</name>
</gene>